<sequence length="136" mass="16031">MIIFKNDAAVVQWDIATDSIVCHWKNQLNSQPIQEVVQAIIELQEANGISFYISDRSELNFLWSGYNEWYAFDLLQFDLKKEFHTTLVLDPNNQLNQKLLRSCDEIASLPSMNHIQTFRQRKSLDMFLEQQHLNKI</sequence>
<reference evidence="1 2" key="1">
    <citation type="submission" date="2020-04" db="EMBL/GenBank/DDBJ databases">
        <title>Flammeovirga sp. SR4, a novel species isolated from seawater.</title>
        <authorList>
            <person name="Wang X."/>
        </authorList>
    </citation>
    <scope>NUCLEOTIDE SEQUENCE [LARGE SCALE GENOMIC DNA]</scope>
    <source>
        <strain evidence="1 2">SR4</strain>
    </source>
</reference>
<gene>
    <name evidence="1" type="ORF">HGP29_23420</name>
</gene>
<comment type="caution">
    <text evidence="1">The sequence shown here is derived from an EMBL/GenBank/DDBJ whole genome shotgun (WGS) entry which is preliminary data.</text>
</comment>
<proteinExistence type="predicted"/>
<evidence type="ECO:0000313" key="1">
    <source>
        <dbReference type="EMBL" id="NLR94173.1"/>
    </source>
</evidence>
<accession>A0A7X8XYJ4</accession>
<keyword evidence="2" id="KW-1185">Reference proteome</keyword>
<dbReference type="EMBL" id="JABAIL010000010">
    <property type="protein sequence ID" value="NLR94173.1"/>
    <property type="molecule type" value="Genomic_DNA"/>
</dbReference>
<protein>
    <submittedName>
        <fullName evidence="1">Uncharacterized protein</fullName>
    </submittedName>
</protein>
<organism evidence="1 2">
    <name type="scientific">Flammeovirga agarivorans</name>
    <dbReference type="NCBI Taxonomy" id="2726742"/>
    <lineage>
        <taxon>Bacteria</taxon>
        <taxon>Pseudomonadati</taxon>
        <taxon>Bacteroidota</taxon>
        <taxon>Cytophagia</taxon>
        <taxon>Cytophagales</taxon>
        <taxon>Flammeovirgaceae</taxon>
        <taxon>Flammeovirga</taxon>
    </lineage>
</organism>
<dbReference type="RefSeq" id="WP_168884885.1">
    <property type="nucleotide sequence ID" value="NZ_JABAIL010000010.1"/>
</dbReference>
<name>A0A7X8XYJ4_9BACT</name>
<evidence type="ECO:0000313" key="2">
    <source>
        <dbReference type="Proteomes" id="UP000585050"/>
    </source>
</evidence>
<dbReference type="AlphaFoldDB" id="A0A7X8XYJ4"/>
<dbReference type="Proteomes" id="UP000585050">
    <property type="component" value="Unassembled WGS sequence"/>
</dbReference>